<dbReference type="AlphaFoldDB" id="A0A517U1X6"/>
<feature type="chain" id="PRO_5022090112" evidence="5">
    <location>
        <begin position="29"/>
        <end position="641"/>
    </location>
</feature>
<evidence type="ECO:0000256" key="3">
    <source>
        <dbReference type="ARBA" id="ARBA00023004"/>
    </source>
</evidence>
<evidence type="ECO:0000256" key="5">
    <source>
        <dbReference type="SAM" id="SignalP"/>
    </source>
</evidence>
<dbReference type="InterPro" id="IPR022655">
    <property type="entry name" value="DUF1553"/>
</dbReference>
<dbReference type="KEGG" id="llh:I41_38230"/>
<name>A0A517U1X6_9BACT</name>
<sequence precursor="true">MTSPRPSIWLWLSAILCCGATFASRAGAAEVDFAHDVIPLLQKHCAGCHSNGTYKGGMSIDTRETLLETGVVEPGDSAASYLIDLVTSDDPKLQMPPKGDRLSKEEVDTLRRWIDADLPWEAGYSFKAETYRAPLKPRRPVLPAAEPDVDNPLDQIIFHYWKEHGVEPPKPISDAAFYRRASLDLVGLLPSADEVDAFVSDQSTDKRSALVRRLLDNQVAYTDHWITFWNDLLRNDYAGTGFIDGGRAQITGWLYDALLKNKPYDVFVRELISPTPASEGFAKGIIWRGQVNASQRPELQFSQNVGQVFLGVNLKCASCHDSFVDDWKLTDAYGLAAITSNEQLEIHRCDKPTGEIAKAYFLFPELGTVDAAAPREERLKQLAAIMTSPENGRLTRTVTNRLWHRLMGRGIVHPVDAMGSRPWNENLLDQLAVHLADSGYDLKKTLELIATSQVYGLASSPWDESAPVEDFVFAGPSPKRMTAEQFVDALAAITGTAPEQTENDELFVQSIKSLAGGTARPFVRAALVQSTPLMRTLGRPNREQVVTTRPGEVTTLEALELSNGEPLSDLLAASGQKLAANLGDLSPSEISRTLVRAALSREPTDEEQALLIEAIGDSPTPESLADALWCIVMLPEFQLVR</sequence>
<dbReference type="InterPro" id="IPR011429">
    <property type="entry name" value="Cyt_c_Planctomycete-type"/>
</dbReference>
<keyword evidence="3 4" id="KW-0408">Iron</keyword>
<accession>A0A517U1X6</accession>
<dbReference type="Gene3D" id="1.10.760.10">
    <property type="entry name" value="Cytochrome c-like domain"/>
    <property type="match status" value="1"/>
</dbReference>
<evidence type="ECO:0000313" key="8">
    <source>
        <dbReference type="Proteomes" id="UP000317909"/>
    </source>
</evidence>
<keyword evidence="8" id="KW-1185">Reference proteome</keyword>
<evidence type="ECO:0000256" key="4">
    <source>
        <dbReference type="PROSITE-ProRule" id="PRU00433"/>
    </source>
</evidence>
<evidence type="ECO:0000259" key="6">
    <source>
        <dbReference type="PROSITE" id="PS51007"/>
    </source>
</evidence>
<dbReference type="Pfam" id="PF07583">
    <property type="entry name" value="PSCyt2"/>
    <property type="match status" value="1"/>
</dbReference>
<dbReference type="Pfam" id="PF07635">
    <property type="entry name" value="PSCyt1"/>
    <property type="match status" value="1"/>
</dbReference>
<reference evidence="7 8" key="1">
    <citation type="submission" date="2019-02" db="EMBL/GenBank/DDBJ databases">
        <title>Deep-cultivation of Planctomycetes and their phenomic and genomic characterization uncovers novel biology.</title>
        <authorList>
            <person name="Wiegand S."/>
            <person name="Jogler M."/>
            <person name="Boedeker C."/>
            <person name="Pinto D."/>
            <person name="Vollmers J."/>
            <person name="Rivas-Marin E."/>
            <person name="Kohn T."/>
            <person name="Peeters S.H."/>
            <person name="Heuer A."/>
            <person name="Rast P."/>
            <person name="Oberbeckmann S."/>
            <person name="Bunk B."/>
            <person name="Jeske O."/>
            <person name="Meyerdierks A."/>
            <person name="Storesund J.E."/>
            <person name="Kallscheuer N."/>
            <person name="Luecker S."/>
            <person name="Lage O.M."/>
            <person name="Pohl T."/>
            <person name="Merkel B.J."/>
            <person name="Hornburger P."/>
            <person name="Mueller R.-W."/>
            <person name="Bruemmer F."/>
            <person name="Labrenz M."/>
            <person name="Spormann A.M."/>
            <person name="Op den Camp H."/>
            <person name="Overmann J."/>
            <person name="Amann R."/>
            <person name="Jetten M.S.M."/>
            <person name="Mascher T."/>
            <person name="Medema M.H."/>
            <person name="Devos D.P."/>
            <person name="Kaster A.-K."/>
            <person name="Ovreas L."/>
            <person name="Rohde M."/>
            <person name="Galperin M.Y."/>
            <person name="Jogler C."/>
        </authorList>
    </citation>
    <scope>NUCLEOTIDE SEQUENCE [LARGE SCALE GENOMIC DNA]</scope>
    <source>
        <strain evidence="7 8">I41</strain>
    </source>
</reference>
<evidence type="ECO:0000313" key="7">
    <source>
        <dbReference type="EMBL" id="QDT74626.1"/>
    </source>
</evidence>
<gene>
    <name evidence="7" type="ORF">I41_38230</name>
</gene>
<dbReference type="InterPro" id="IPR009056">
    <property type="entry name" value="Cyt_c-like_dom"/>
</dbReference>
<dbReference type="OrthoDB" id="127107at2"/>
<proteinExistence type="predicted"/>
<dbReference type="RefSeq" id="WP_145434340.1">
    <property type="nucleotide sequence ID" value="NZ_CP036339.1"/>
</dbReference>
<dbReference type="PANTHER" id="PTHR35889:SF3">
    <property type="entry name" value="F-BOX DOMAIN-CONTAINING PROTEIN"/>
    <property type="match status" value="1"/>
</dbReference>
<dbReference type="GO" id="GO:0046872">
    <property type="term" value="F:metal ion binding"/>
    <property type="evidence" value="ECO:0007669"/>
    <property type="project" value="UniProtKB-KW"/>
</dbReference>
<feature type="domain" description="Cytochrome c" evidence="6">
    <location>
        <begin position="24"/>
        <end position="118"/>
    </location>
</feature>
<evidence type="ECO:0000256" key="1">
    <source>
        <dbReference type="ARBA" id="ARBA00022617"/>
    </source>
</evidence>
<dbReference type="EMBL" id="CP036339">
    <property type="protein sequence ID" value="QDT74626.1"/>
    <property type="molecule type" value="Genomic_DNA"/>
</dbReference>
<feature type="signal peptide" evidence="5">
    <location>
        <begin position="1"/>
        <end position="28"/>
    </location>
</feature>
<dbReference type="InterPro" id="IPR011444">
    <property type="entry name" value="DUF1549"/>
</dbReference>
<dbReference type="Pfam" id="PF07587">
    <property type="entry name" value="PSD1"/>
    <property type="match status" value="1"/>
</dbReference>
<dbReference type="PANTHER" id="PTHR35889">
    <property type="entry name" value="CYCLOINULO-OLIGOSACCHARIDE FRUCTANOTRANSFERASE-RELATED"/>
    <property type="match status" value="1"/>
</dbReference>
<keyword evidence="1 4" id="KW-0349">Heme</keyword>
<evidence type="ECO:0000256" key="2">
    <source>
        <dbReference type="ARBA" id="ARBA00022723"/>
    </source>
</evidence>
<keyword evidence="2 4" id="KW-0479">Metal-binding</keyword>
<dbReference type="Proteomes" id="UP000317909">
    <property type="component" value="Chromosome"/>
</dbReference>
<protein>
    <submittedName>
        <fullName evidence="7">Planctomycete cytochrome C</fullName>
    </submittedName>
</protein>
<keyword evidence="5" id="KW-0732">Signal</keyword>
<organism evidence="7 8">
    <name type="scientific">Lacipirellula limnantheis</name>
    <dbReference type="NCBI Taxonomy" id="2528024"/>
    <lineage>
        <taxon>Bacteria</taxon>
        <taxon>Pseudomonadati</taxon>
        <taxon>Planctomycetota</taxon>
        <taxon>Planctomycetia</taxon>
        <taxon>Pirellulales</taxon>
        <taxon>Lacipirellulaceae</taxon>
        <taxon>Lacipirellula</taxon>
    </lineage>
</organism>
<dbReference type="PROSITE" id="PS51007">
    <property type="entry name" value="CYTC"/>
    <property type="match status" value="1"/>
</dbReference>
<dbReference type="GO" id="GO:0020037">
    <property type="term" value="F:heme binding"/>
    <property type="evidence" value="ECO:0007669"/>
    <property type="project" value="InterPro"/>
</dbReference>
<dbReference type="InterPro" id="IPR036909">
    <property type="entry name" value="Cyt_c-like_dom_sf"/>
</dbReference>
<dbReference type="GO" id="GO:0009055">
    <property type="term" value="F:electron transfer activity"/>
    <property type="evidence" value="ECO:0007669"/>
    <property type="project" value="InterPro"/>
</dbReference>
<dbReference type="SUPFAM" id="SSF46626">
    <property type="entry name" value="Cytochrome c"/>
    <property type="match status" value="1"/>
</dbReference>